<protein>
    <submittedName>
        <fullName evidence="1">Uncharacterized protein</fullName>
    </submittedName>
</protein>
<reference evidence="1 2" key="1">
    <citation type="journal article" date="2019" name="Nat. Ecol. Evol.">
        <title>Megaphylogeny resolves global patterns of mushroom evolution.</title>
        <authorList>
            <person name="Varga T."/>
            <person name="Krizsan K."/>
            <person name="Foldi C."/>
            <person name="Dima B."/>
            <person name="Sanchez-Garcia M."/>
            <person name="Sanchez-Ramirez S."/>
            <person name="Szollosi G.J."/>
            <person name="Szarkandi J.G."/>
            <person name="Papp V."/>
            <person name="Albert L."/>
            <person name="Andreopoulos W."/>
            <person name="Angelini C."/>
            <person name="Antonin V."/>
            <person name="Barry K.W."/>
            <person name="Bougher N.L."/>
            <person name="Buchanan P."/>
            <person name="Buyck B."/>
            <person name="Bense V."/>
            <person name="Catcheside P."/>
            <person name="Chovatia M."/>
            <person name="Cooper J."/>
            <person name="Damon W."/>
            <person name="Desjardin D."/>
            <person name="Finy P."/>
            <person name="Geml J."/>
            <person name="Haridas S."/>
            <person name="Hughes K."/>
            <person name="Justo A."/>
            <person name="Karasinski D."/>
            <person name="Kautmanova I."/>
            <person name="Kiss B."/>
            <person name="Kocsube S."/>
            <person name="Kotiranta H."/>
            <person name="LaButti K.M."/>
            <person name="Lechner B.E."/>
            <person name="Liimatainen K."/>
            <person name="Lipzen A."/>
            <person name="Lukacs Z."/>
            <person name="Mihaltcheva S."/>
            <person name="Morgado L.N."/>
            <person name="Niskanen T."/>
            <person name="Noordeloos M.E."/>
            <person name="Ohm R.A."/>
            <person name="Ortiz-Santana B."/>
            <person name="Ovrebo C."/>
            <person name="Racz N."/>
            <person name="Riley R."/>
            <person name="Savchenko A."/>
            <person name="Shiryaev A."/>
            <person name="Soop K."/>
            <person name="Spirin V."/>
            <person name="Szebenyi C."/>
            <person name="Tomsovsky M."/>
            <person name="Tulloss R.E."/>
            <person name="Uehling J."/>
            <person name="Grigoriev I.V."/>
            <person name="Vagvolgyi C."/>
            <person name="Papp T."/>
            <person name="Martin F.M."/>
            <person name="Miettinen O."/>
            <person name="Hibbett D.S."/>
            <person name="Nagy L.G."/>
        </authorList>
    </citation>
    <scope>NUCLEOTIDE SEQUENCE [LARGE SCALE GENOMIC DNA]</scope>
    <source>
        <strain evidence="1 2">NL-1719</strain>
    </source>
</reference>
<name>A0ACD2ZXE1_9AGAR</name>
<keyword evidence="2" id="KW-1185">Reference proteome</keyword>
<evidence type="ECO:0000313" key="1">
    <source>
        <dbReference type="EMBL" id="TFK58060.1"/>
    </source>
</evidence>
<gene>
    <name evidence="1" type="ORF">BDN72DRAFT_907126</name>
</gene>
<sequence length="298" mass="33130">MSSSAIISASLPSSPRVPMEGVEIIRSNSTGEVRSAVFFKREEGPPDTFKMGANGSMGPPVIDLTPGHFSPLTNPVAPVVRATGRVVRDLGVEHRVRAEVAHPYGHRIGCKVLDVLGVVNTTHDDLRCRAWEDLSMRKDRVAAHSLHHRETIPLIALPTTAEPNPPYVMCPKGIILQSLFWRDCREGYMEYSDLAYYKACHGYSIVIPASTAAIKSFVNLATARPAVASDSLADALAMMEYLGTDQEWAVTWWRMMSTTRRRLLNWQWCAMMDIMLRAEDQDRVLESTMAVGDVQETD</sequence>
<dbReference type="Proteomes" id="UP000308600">
    <property type="component" value="Unassembled WGS sequence"/>
</dbReference>
<organism evidence="1 2">
    <name type="scientific">Pluteus cervinus</name>
    <dbReference type="NCBI Taxonomy" id="181527"/>
    <lineage>
        <taxon>Eukaryota</taxon>
        <taxon>Fungi</taxon>
        <taxon>Dikarya</taxon>
        <taxon>Basidiomycota</taxon>
        <taxon>Agaricomycotina</taxon>
        <taxon>Agaricomycetes</taxon>
        <taxon>Agaricomycetidae</taxon>
        <taxon>Agaricales</taxon>
        <taxon>Pluteineae</taxon>
        <taxon>Pluteaceae</taxon>
        <taxon>Pluteus</taxon>
    </lineage>
</organism>
<accession>A0ACD2ZXE1</accession>
<dbReference type="EMBL" id="ML209689">
    <property type="protein sequence ID" value="TFK58060.1"/>
    <property type="molecule type" value="Genomic_DNA"/>
</dbReference>
<evidence type="ECO:0000313" key="2">
    <source>
        <dbReference type="Proteomes" id="UP000308600"/>
    </source>
</evidence>
<proteinExistence type="predicted"/>